<dbReference type="InterPro" id="IPR032675">
    <property type="entry name" value="LRR_dom_sf"/>
</dbReference>
<keyword evidence="8" id="KW-0325">Glycoprotein</keyword>
<dbReference type="GO" id="GO:0005886">
    <property type="term" value="C:plasma membrane"/>
    <property type="evidence" value="ECO:0007669"/>
    <property type="project" value="UniProtKB-SubCell"/>
</dbReference>
<dbReference type="InterPro" id="IPR001611">
    <property type="entry name" value="Leu-rich_rpt"/>
</dbReference>
<evidence type="ECO:0000256" key="1">
    <source>
        <dbReference type="ARBA" id="ARBA00004251"/>
    </source>
</evidence>
<keyword evidence="11" id="KW-1185">Reference proteome</keyword>
<dbReference type="InterPro" id="IPR013210">
    <property type="entry name" value="LRR_N_plant-typ"/>
</dbReference>
<evidence type="ECO:0000256" key="4">
    <source>
        <dbReference type="ARBA" id="ARBA00022692"/>
    </source>
</evidence>
<evidence type="ECO:0000256" key="2">
    <source>
        <dbReference type="ARBA" id="ARBA00009592"/>
    </source>
</evidence>
<evidence type="ECO:0000256" key="7">
    <source>
        <dbReference type="ARBA" id="ARBA00023136"/>
    </source>
</evidence>
<dbReference type="Pfam" id="PF13855">
    <property type="entry name" value="LRR_8"/>
    <property type="match status" value="3"/>
</dbReference>
<dbReference type="AlphaFoldDB" id="A0A0E0KNJ8"/>
<keyword evidence="5" id="KW-0677">Repeat</keyword>
<dbReference type="Pfam" id="PF00560">
    <property type="entry name" value="LRR_1"/>
    <property type="match status" value="3"/>
</dbReference>
<dbReference type="Gene3D" id="3.80.10.10">
    <property type="entry name" value="Ribonuclease Inhibitor"/>
    <property type="match status" value="5"/>
</dbReference>
<comment type="subcellular location">
    <subcellularLocation>
        <location evidence="1">Cell membrane</location>
        <topology evidence="1">Single-pass type I membrane protein</topology>
    </subcellularLocation>
</comment>
<evidence type="ECO:0000256" key="5">
    <source>
        <dbReference type="ARBA" id="ARBA00022737"/>
    </source>
</evidence>
<dbReference type="InterPro" id="IPR051502">
    <property type="entry name" value="RLP_Defense_Trigger"/>
</dbReference>
<reference evidence="10" key="2">
    <citation type="submission" date="2018-05" db="EMBL/GenBank/DDBJ databases">
        <title>OpunRS2 (Oryza punctata Reference Sequence Version 2).</title>
        <authorList>
            <person name="Zhang J."/>
            <person name="Kudrna D."/>
            <person name="Lee S."/>
            <person name="Talag J."/>
            <person name="Welchert J."/>
            <person name="Wing R.A."/>
        </authorList>
    </citation>
    <scope>NUCLEOTIDE SEQUENCE [LARGE SCALE GENOMIC DNA]</scope>
</reference>
<dbReference type="EnsemblPlants" id="OPUNC04G04900.1">
    <property type="protein sequence ID" value="OPUNC04G04900.1"/>
    <property type="gene ID" value="OPUNC04G04900"/>
</dbReference>
<dbReference type="SUPFAM" id="SSF52058">
    <property type="entry name" value="L domain-like"/>
    <property type="match status" value="2"/>
</dbReference>
<evidence type="ECO:0000313" key="10">
    <source>
        <dbReference type="EnsemblPlants" id="OPUNC04G04900.1"/>
    </source>
</evidence>
<dbReference type="InterPro" id="IPR003591">
    <property type="entry name" value="Leu-rich_rpt_typical-subtyp"/>
</dbReference>
<organism evidence="10">
    <name type="scientific">Oryza punctata</name>
    <name type="common">Red rice</name>
    <dbReference type="NCBI Taxonomy" id="4537"/>
    <lineage>
        <taxon>Eukaryota</taxon>
        <taxon>Viridiplantae</taxon>
        <taxon>Streptophyta</taxon>
        <taxon>Embryophyta</taxon>
        <taxon>Tracheophyta</taxon>
        <taxon>Spermatophyta</taxon>
        <taxon>Magnoliopsida</taxon>
        <taxon>Liliopsida</taxon>
        <taxon>Poales</taxon>
        <taxon>Poaceae</taxon>
        <taxon>BOP clade</taxon>
        <taxon>Oryzoideae</taxon>
        <taxon>Oryzeae</taxon>
        <taxon>Oryzinae</taxon>
        <taxon>Oryza</taxon>
    </lineage>
</organism>
<dbReference type="PANTHER" id="PTHR48062">
    <property type="entry name" value="RECEPTOR-LIKE PROTEIN 14"/>
    <property type="match status" value="1"/>
</dbReference>
<evidence type="ECO:0000313" key="11">
    <source>
        <dbReference type="Proteomes" id="UP000026962"/>
    </source>
</evidence>
<dbReference type="SMART" id="SM00369">
    <property type="entry name" value="LRR_TYP"/>
    <property type="match status" value="6"/>
</dbReference>
<keyword evidence="4" id="KW-0812">Transmembrane</keyword>
<dbReference type="PANTHER" id="PTHR48062:SF72">
    <property type="entry name" value="GENOME ASSEMBLY, CHROMOSOME: II"/>
    <property type="match status" value="1"/>
</dbReference>
<evidence type="ECO:0000256" key="8">
    <source>
        <dbReference type="ARBA" id="ARBA00023180"/>
    </source>
</evidence>
<sequence length="890" mass="99373">MVPVPLLPAAVPHFEAWAGQAAGSPLLPPHYSGLRASCWRRLYFLGDLRLGWKLLSPFFVLFVVHLCSLLNRRASSSLIWYSGRSAINIDKKKGNGQKTRPNGENSVIMASLYLSPTNPLWTATAYRDMSRWHRVLLFLCLLHSMLGISCGCIPEERAALMEIRSSLMSAQSEPPVSWSGRGDCCSWERIRCNNSTRPVQTTDDGGGGTISVSVSACINLNLTILSSFRELQLLDFSSNDACIQNFEGLEGLSKLQYLNLSGNSLSGSIPGSISKLVSLKVINLDRNNISGALQNKDVINLRNLQELHLRSNRLSGTLPSSLFALPRLQYLDLSENLFEGFIPVNSSWNCSSFLQTLKLSGNDLSGKFEFFWLRYCGKLQRIDLSGNANLVVQMKFPGWVPQFQLKTLRLSGCKLDKSIIAEPHFLRTQSRLEFLDLSNNNLPGRMPNWLLTDEATIVYLDISNNMLDGSLNLMLQQQFSLQLLNISRNSIIGELPTNISSVFPNLRILDVSHNIISGVIPLSLCSIHNIELLDLSNNKFIGEVPACLFTDWSELKILKVSNNNLGGMILSGASNLSTLWEIYLDSNKFEGSLPINLSGEGHIMDLHDNSFAGPLPNCSTTLPLNFLNMSCNSLSGSPDAFFNPSYIEVLDLSYNQFTGNLEWIRELSQISHLLLRRNKFEGRIPSDLCHLQFMRIVDFSHNILSGSVPPCIGNIPFEVLPDYQYLRPTTGGSFFGGGFESMDLDDSSYMYDSYYDMQGFTFTTKGNPYTYGQNIFFLMFGIDFSANMLSEVFSVAYNNLSGCVPNTAQFGSFQMDSYEGNTNLHKASQGSKSCTSNSSPATYSEMEGKVLEDFDPILYLLIWLPKEVEDLSPCASSMPHEYRYEYLFFI</sequence>
<keyword evidence="7" id="KW-0472">Membrane</keyword>
<dbReference type="Pfam" id="PF08263">
    <property type="entry name" value="LRRNT_2"/>
    <property type="match status" value="1"/>
</dbReference>
<feature type="domain" description="Leucine-rich repeat-containing N-terminal plant-type" evidence="9">
    <location>
        <begin position="154"/>
        <end position="193"/>
    </location>
</feature>
<reference evidence="10" key="1">
    <citation type="submission" date="2015-04" db="UniProtKB">
        <authorList>
            <consortium name="EnsemblPlants"/>
        </authorList>
    </citation>
    <scope>IDENTIFICATION</scope>
</reference>
<comment type="similarity">
    <text evidence="2">Belongs to the RLP family.</text>
</comment>
<dbReference type="PROSITE" id="PS51450">
    <property type="entry name" value="LRR"/>
    <property type="match status" value="2"/>
</dbReference>
<protein>
    <recommendedName>
        <fullName evidence="9">Leucine-rich repeat-containing N-terminal plant-type domain-containing protein</fullName>
    </recommendedName>
</protein>
<dbReference type="Proteomes" id="UP000026962">
    <property type="component" value="Chromosome 4"/>
</dbReference>
<name>A0A0E0KNJ8_ORYPU</name>
<evidence type="ECO:0000259" key="9">
    <source>
        <dbReference type="Pfam" id="PF08263"/>
    </source>
</evidence>
<proteinExistence type="inferred from homology"/>
<accession>A0A0E0KNJ8</accession>
<keyword evidence="3" id="KW-0433">Leucine-rich repeat</keyword>
<evidence type="ECO:0000256" key="3">
    <source>
        <dbReference type="ARBA" id="ARBA00022614"/>
    </source>
</evidence>
<dbReference type="Gramene" id="OPUNC04G04900.1">
    <property type="protein sequence ID" value="OPUNC04G04900.1"/>
    <property type="gene ID" value="OPUNC04G04900"/>
</dbReference>
<evidence type="ECO:0000256" key="6">
    <source>
        <dbReference type="ARBA" id="ARBA00022989"/>
    </source>
</evidence>
<keyword evidence="6" id="KW-1133">Transmembrane helix</keyword>